<dbReference type="EMBL" id="CM047747">
    <property type="protein sequence ID" value="KAJ0018580.1"/>
    <property type="molecule type" value="Genomic_DNA"/>
</dbReference>
<name>A0ACC0XKD6_9ROSI</name>
<accession>A0ACC0XKD6</accession>
<proteinExistence type="predicted"/>
<evidence type="ECO:0000313" key="2">
    <source>
        <dbReference type="Proteomes" id="UP001163603"/>
    </source>
</evidence>
<dbReference type="Proteomes" id="UP001163603">
    <property type="component" value="Chromosome 12"/>
</dbReference>
<keyword evidence="2" id="KW-1185">Reference proteome</keyword>
<organism evidence="1 2">
    <name type="scientific">Pistacia integerrima</name>
    <dbReference type="NCBI Taxonomy" id="434235"/>
    <lineage>
        <taxon>Eukaryota</taxon>
        <taxon>Viridiplantae</taxon>
        <taxon>Streptophyta</taxon>
        <taxon>Embryophyta</taxon>
        <taxon>Tracheophyta</taxon>
        <taxon>Spermatophyta</taxon>
        <taxon>Magnoliopsida</taxon>
        <taxon>eudicotyledons</taxon>
        <taxon>Gunneridae</taxon>
        <taxon>Pentapetalae</taxon>
        <taxon>rosids</taxon>
        <taxon>malvids</taxon>
        <taxon>Sapindales</taxon>
        <taxon>Anacardiaceae</taxon>
        <taxon>Pistacia</taxon>
    </lineage>
</organism>
<gene>
    <name evidence="1" type="ORF">Pint_11205</name>
</gene>
<protein>
    <submittedName>
        <fullName evidence="1">Uncharacterized protein</fullName>
    </submittedName>
</protein>
<comment type="caution">
    <text evidence="1">The sequence shown here is derived from an EMBL/GenBank/DDBJ whole genome shotgun (WGS) entry which is preliminary data.</text>
</comment>
<reference evidence="2" key="1">
    <citation type="journal article" date="2023" name="G3 (Bethesda)">
        <title>Genome assembly and association tests identify interacting loci associated with vigor, precocity, and sex in interspecific pistachio rootstocks.</title>
        <authorList>
            <person name="Palmer W."/>
            <person name="Jacygrad E."/>
            <person name="Sagayaradj S."/>
            <person name="Cavanaugh K."/>
            <person name="Han R."/>
            <person name="Bertier L."/>
            <person name="Beede B."/>
            <person name="Kafkas S."/>
            <person name="Golino D."/>
            <person name="Preece J."/>
            <person name="Michelmore R."/>
        </authorList>
    </citation>
    <scope>NUCLEOTIDE SEQUENCE [LARGE SCALE GENOMIC DNA]</scope>
</reference>
<sequence>MKNFDISENEDYPLHVAVKKNYSSCLRELVDLMQSDELAIENRSGNTAFLIAAAMGRVEHAQLMFEKKGELPSIRGDKEMLPIHIAAQGGHERMVEFLYKVQGPLAEMDSKKFFGKHPLFLIF</sequence>
<evidence type="ECO:0000313" key="1">
    <source>
        <dbReference type="EMBL" id="KAJ0018580.1"/>
    </source>
</evidence>